<dbReference type="Pfam" id="PF02653">
    <property type="entry name" value="BPD_transp_2"/>
    <property type="match status" value="1"/>
</dbReference>
<evidence type="ECO:0000256" key="7">
    <source>
        <dbReference type="ARBA" id="ARBA00023136"/>
    </source>
</evidence>
<protein>
    <submittedName>
        <fullName evidence="10">Branched-chain amino acid ABC transporter permease</fullName>
    </submittedName>
</protein>
<evidence type="ECO:0000313" key="11">
    <source>
        <dbReference type="Proteomes" id="UP001144397"/>
    </source>
</evidence>
<evidence type="ECO:0000256" key="8">
    <source>
        <dbReference type="ARBA" id="ARBA00037998"/>
    </source>
</evidence>
<evidence type="ECO:0000256" key="1">
    <source>
        <dbReference type="ARBA" id="ARBA00004651"/>
    </source>
</evidence>
<feature type="transmembrane region" description="Helical" evidence="9">
    <location>
        <begin position="231"/>
        <end position="258"/>
    </location>
</feature>
<dbReference type="CDD" id="cd06582">
    <property type="entry name" value="TM_PBP1_LivH_like"/>
    <property type="match status" value="1"/>
</dbReference>
<dbReference type="InterPro" id="IPR052157">
    <property type="entry name" value="BCAA_transport_permease"/>
</dbReference>
<evidence type="ECO:0000256" key="3">
    <source>
        <dbReference type="ARBA" id="ARBA00022475"/>
    </source>
</evidence>
<comment type="similarity">
    <text evidence="8">Belongs to the binding-protein-dependent transport system permease family. LivHM subfamily.</text>
</comment>
<dbReference type="PANTHER" id="PTHR11795:SF451">
    <property type="entry name" value="ABC TRANSPORTER PERMEASE PROTEIN"/>
    <property type="match status" value="1"/>
</dbReference>
<feature type="transmembrane region" description="Helical" evidence="9">
    <location>
        <begin position="6"/>
        <end position="30"/>
    </location>
</feature>
<feature type="transmembrane region" description="Helical" evidence="9">
    <location>
        <begin position="270"/>
        <end position="290"/>
    </location>
</feature>
<feature type="transmembrane region" description="Helical" evidence="9">
    <location>
        <begin position="37"/>
        <end position="58"/>
    </location>
</feature>
<gene>
    <name evidence="10" type="primary">livH</name>
    <name evidence="10" type="ORF">XFLAVUS301_10780</name>
</gene>
<keyword evidence="5" id="KW-0029">Amino-acid transport</keyword>
<keyword evidence="2" id="KW-0813">Transport</keyword>
<organism evidence="10 11">
    <name type="scientific">Xanthobacter flavus</name>
    <dbReference type="NCBI Taxonomy" id="281"/>
    <lineage>
        <taxon>Bacteria</taxon>
        <taxon>Pseudomonadati</taxon>
        <taxon>Pseudomonadota</taxon>
        <taxon>Alphaproteobacteria</taxon>
        <taxon>Hyphomicrobiales</taxon>
        <taxon>Xanthobacteraceae</taxon>
        <taxon>Xanthobacter</taxon>
    </lineage>
</organism>
<keyword evidence="3" id="KW-1003">Cell membrane</keyword>
<dbReference type="PANTHER" id="PTHR11795">
    <property type="entry name" value="BRANCHED-CHAIN AMINO ACID TRANSPORT SYSTEM PERMEASE PROTEIN LIVH"/>
    <property type="match status" value="1"/>
</dbReference>
<dbReference type="Proteomes" id="UP001144397">
    <property type="component" value="Unassembled WGS sequence"/>
</dbReference>
<dbReference type="InterPro" id="IPR001851">
    <property type="entry name" value="ABC_transp_permease"/>
</dbReference>
<evidence type="ECO:0000256" key="9">
    <source>
        <dbReference type="SAM" id="Phobius"/>
    </source>
</evidence>
<dbReference type="AlphaFoldDB" id="A0A9W6FIA6"/>
<comment type="caution">
    <text evidence="10">The sequence shown here is derived from an EMBL/GenBank/DDBJ whole genome shotgun (WGS) entry which is preliminary data.</text>
</comment>
<evidence type="ECO:0000313" key="10">
    <source>
        <dbReference type="EMBL" id="GLI21404.1"/>
    </source>
</evidence>
<name>A0A9W6FIA6_XANFL</name>
<reference evidence="10" key="1">
    <citation type="submission" date="2022-12" db="EMBL/GenBank/DDBJ databases">
        <title>Reference genome sequencing for broad-spectrum identification of bacterial and archaeal isolates by mass spectrometry.</title>
        <authorList>
            <person name="Sekiguchi Y."/>
            <person name="Tourlousse D.M."/>
        </authorList>
    </citation>
    <scope>NUCLEOTIDE SEQUENCE</scope>
    <source>
        <strain evidence="10">301</strain>
    </source>
</reference>
<dbReference type="GO" id="GO:0022857">
    <property type="term" value="F:transmembrane transporter activity"/>
    <property type="evidence" value="ECO:0007669"/>
    <property type="project" value="InterPro"/>
</dbReference>
<evidence type="ECO:0000256" key="6">
    <source>
        <dbReference type="ARBA" id="ARBA00022989"/>
    </source>
</evidence>
<accession>A0A9W6FIA6</accession>
<keyword evidence="4 9" id="KW-0812">Transmembrane</keyword>
<sequence>MIAMTMLSYLLLSGITTGALYALVALGLVVVNKATGVINFAQGELFMVAGFIAWSIHVQFGLDFALALAGAVLVGFVLGCAIDRIAFRPLLRADVVAIVLATVGISFMLKGIGRIIWGGKGDYLSFPPITSTDPIMLGDIVLVPQQIAVLAGAIAIMVAFGAFFRFTRIGKMMQATADNAKAATLVGIRIERIYTLAFGTGAAVAAAAAVLAAPLTLLYPDMGFSFFIKGFAAAVVGGLTSLPGAVVGGLAIGIVEALAGGYIHSSMMEVSAFIAIMLVLLIRPTGLLSFHKVRRV</sequence>
<dbReference type="GO" id="GO:0005886">
    <property type="term" value="C:plasma membrane"/>
    <property type="evidence" value="ECO:0007669"/>
    <property type="project" value="UniProtKB-SubCell"/>
</dbReference>
<feature type="transmembrane region" description="Helical" evidence="9">
    <location>
        <begin position="193"/>
        <end position="219"/>
    </location>
</feature>
<evidence type="ECO:0000256" key="4">
    <source>
        <dbReference type="ARBA" id="ARBA00022692"/>
    </source>
</evidence>
<dbReference type="EMBL" id="BSDO01000001">
    <property type="protein sequence ID" value="GLI21404.1"/>
    <property type="molecule type" value="Genomic_DNA"/>
</dbReference>
<dbReference type="GO" id="GO:0006865">
    <property type="term" value="P:amino acid transport"/>
    <property type="evidence" value="ECO:0007669"/>
    <property type="project" value="UniProtKB-KW"/>
</dbReference>
<feature type="transmembrane region" description="Helical" evidence="9">
    <location>
        <begin position="95"/>
        <end position="117"/>
    </location>
</feature>
<proteinExistence type="inferred from homology"/>
<evidence type="ECO:0000256" key="5">
    <source>
        <dbReference type="ARBA" id="ARBA00022970"/>
    </source>
</evidence>
<keyword evidence="7 9" id="KW-0472">Membrane</keyword>
<feature type="transmembrane region" description="Helical" evidence="9">
    <location>
        <begin position="146"/>
        <end position="164"/>
    </location>
</feature>
<evidence type="ECO:0000256" key="2">
    <source>
        <dbReference type="ARBA" id="ARBA00022448"/>
    </source>
</evidence>
<comment type="subcellular location">
    <subcellularLocation>
        <location evidence="1">Cell membrane</location>
        <topology evidence="1">Multi-pass membrane protein</topology>
    </subcellularLocation>
</comment>
<keyword evidence="6 9" id="KW-1133">Transmembrane helix</keyword>
<feature type="transmembrane region" description="Helical" evidence="9">
    <location>
        <begin position="64"/>
        <end position="83"/>
    </location>
</feature>